<gene>
    <name evidence="1" type="ORF">S01H1_65123</name>
</gene>
<feature type="non-terminal residue" evidence="1">
    <location>
        <position position="251"/>
    </location>
</feature>
<evidence type="ECO:0000313" key="1">
    <source>
        <dbReference type="EMBL" id="GAG34624.1"/>
    </source>
</evidence>
<dbReference type="AlphaFoldDB" id="X0WUG0"/>
<protein>
    <submittedName>
        <fullName evidence="1">Uncharacterized protein</fullName>
    </submittedName>
</protein>
<proteinExistence type="predicted"/>
<feature type="non-terminal residue" evidence="1">
    <location>
        <position position="1"/>
    </location>
</feature>
<dbReference type="EMBL" id="BARS01042972">
    <property type="protein sequence ID" value="GAG34624.1"/>
    <property type="molecule type" value="Genomic_DNA"/>
</dbReference>
<comment type="caution">
    <text evidence="1">The sequence shown here is derived from an EMBL/GenBank/DDBJ whole genome shotgun (WGS) entry which is preliminary data.</text>
</comment>
<accession>X0WUG0</accession>
<name>X0WUG0_9ZZZZ</name>
<reference evidence="1" key="1">
    <citation type="journal article" date="2014" name="Front. Microbiol.">
        <title>High frequency of phylogenetically diverse reductive dehalogenase-homologous genes in deep subseafloor sedimentary metagenomes.</title>
        <authorList>
            <person name="Kawai M."/>
            <person name="Futagami T."/>
            <person name="Toyoda A."/>
            <person name="Takaki Y."/>
            <person name="Nishi S."/>
            <person name="Hori S."/>
            <person name="Arai W."/>
            <person name="Tsubouchi T."/>
            <person name="Morono Y."/>
            <person name="Uchiyama I."/>
            <person name="Ito T."/>
            <person name="Fujiyama A."/>
            <person name="Inagaki F."/>
            <person name="Takami H."/>
        </authorList>
    </citation>
    <scope>NUCLEOTIDE SEQUENCE</scope>
    <source>
        <strain evidence="1">Expedition CK06-06</strain>
    </source>
</reference>
<sequence length="251" mass="26477">IDNSSNTPELYRIEMDKYEGYDFTFNDDFTLNGPTNGTTKALELTSGDLILDDASIDITLTSGGADFEIPSEASINAIGATLRNTGDNTGISLDGLMVVGDNSQWLLNGGTDNYIEYSSSGNAEIQVEQGTLRVGSQIRRGTVNEMGVLKFSQNHSNSTVIVGENDAPTNSRGVFEILNIGSEFNQVADAGIEIVRQQTSPSLAALYLDPGSSSLGDGSSITLGNASTPAGQEIGIYSTISLKNIVVDNTS</sequence>
<organism evidence="1">
    <name type="scientific">marine sediment metagenome</name>
    <dbReference type="NCBI Taxonomy" id="412755"/>
    <lineage>
        <taxon>unclassified sequences</taxon>
        <taxon>metagenomes</taxon>
        <taxon>ecological metagenomes</taxon>
    </lineage>
</organism>